<sequence length="1399" mass="155130">MMPLVVTEAPRIATYSSLTFVLDNAGRPERGPCSGSLSCCSAGHSISIARERKSIPCDKISMQSVLEKLYAAKMKSLANSLLEYNYTLLETTIAVEREKPTLEEFVQKWRISGHQGRNHHDLTLLGIAAFTGNDPIVRELLEGRRKGEPWYLVDKNGLAAFHMYQGYVAIFKFFLETGDFGKEQIDGYNTFGAARIHQASEYGCTEMLRLLLANDAEVDLPKRPCSAYAGRTALHCAAERSQVECCEILIRHGASVHTRDAHGATVLHMAALEPRCLIGNQDPNAKMTTVRLLLEDKADPSVRNDAGHTAAELLALASGHSAGELWLALCTHDPLDAEPLKVATRKSHLSVCNRIGLFFKWLGRIHCFGGNTLKLYMLDSEQSSGSCTPKCPLMPISQFPSLGEQNLKAANMTKAGLKRLSDEVPRESHAAVPVSPTFGTPWVEQRGPSKSTLTPALSVNFPMKCVRVMTFMEFDVMPSYGELLAKNLLVEPSDNATVHLISHEWLSRRHPDPDSNQLRRMQGVFLEILAGRFENLFSKDDWITFSKGASIGSQRSQLAAAESAHHNWHRISTPITEDTFKQDIEEGLIWLDWSSIPQVLEVAEDKVEQTFKDQLAAIHSIGAYVDRSSYFWILAPKALHKDQKTLRDFSTYRTRAWCRLEEWANLLSSSPMMPLVVTEAPRRISGHQGRDEHDSTLLHIAAQTGNHPMVRELLERRCKGMDGYNKFGAARIHMTSEYGRTEMLRLLLASDAEVDLPKRQGSAYAGRTALHCAALRSQFECCEILIRHSASVHARDAHGATVLHMAALEPRCLVGNQDPNAKMTTVRLLLEAKADPSVRNDAGHTAAELVALASGHSAGELWLALCTHDPLDAEPLKVVTFERVHRIGLFFTWLGRIHCFGGNTLKLYMLDSEQSSVAIHDSGSCTPKCPLMPISQFPSLGEQNLKAANMTKAGLKRLSDEVPRESHAAVPVSPTFGTPWVEQRGPSKSTLTPALSVNFPMKCVRVMTFMEFDVMPSYGELLVCSSRSLQDALRNLFSKDDWITFSKGASIGSQRSQLAAAESAHHNWHRISTPITEDTFKQDIEEGLIWLDWSSIPQVLEVAEDKVEQTFKDQLAAIHSIGAYVDRSSYFWILAPKALHKDQKTLRDFSTYRTRAWCRLEEWANLLSSSPMMPLVVTEAPRRISGHQGRDEHDSTLLHIAAQTGNHPMVRELLERQCKGEPWLVDSMGHAAFQLNLVGSVATEKLFLETGDISKAQMDGYNKFGAARIHMTSEYGRTEMLRLLLASDAEVDLPKRQGSAYAGRTALHCAALRSQFECCEILIRHSASVHARDAHGATVLHMAALEPTCLVGNQDPNAKMTTVRLLLEAKADPSVRNDAGHTAAELLELASGHGAGELW</sequence>
<organism evidence="4 5">
    <name type="scientific">Polarella glacialis</name>
    <name type="common">Dinoflagellate</name>
    <dbReference type="NCBI Taxonomy" id="89957"/>
    <lineage>
        <taxon>Eukaryota</taxon>
        <taxon>Sar</taxon>
        <taxon>Alveolata</taxon>
        <taxon>Dinophyceae</taxon>
        <taxon>Suessiales</taxon>
        <taxon>Suessiaceae</taxon>
        <taxon>Polarella</taxon>
    </lineage>
</organism>
<evidence type="ECO:0008006" key="6">
    <source>
        <dbReference type="Google" id="ProtNLM"/>
    </source>
</evidence>
<dbReference type="Gene3D" id="1.25.40.20">
    <property type="entry name" value="Ankyrin repeat-containing domain"/>
    <property type="match status" value="3"/>
</dbReference>
<feature type="non-terminal residue" evidence="4">
    <location>
        <position position="1"/>
    </location>
</feature>
<feature type="repeat" description="ANK" evidence="3">
    <location>
        <begin position="191"/>
        <end position="223"/>
    </location>
</feature>
<dbReference type="SUPFAM" id="SSF48403">
    <property type="entry name" value="Ankyrin repeat"/>
    <property type="match status" value="3"/>
</dbReference>
<feature type="repeat" description="ANK" evidence="3">
    <location>
        <begin position="1264"/>
        <end position="1296"/>
    </location>
</feature>
<keyword evidence="1" id="KW-0677">Repeat</keyword>
<comment type="caution">
    <text evidence="4">The sequence shown here is derived from an EMBL/GenBank/DDBJ whole genome shotgun (WGS) entry which is preliminary data.</text>
</comment>
<feature type="repeat" description="ANK" evidence="3">
    <location>
        <begin position="1302"/>
        <end position="1334"/>
    </location>
</feature>
<evidence type="ECO:0000313" key="5">
    <source>
        <dbReference type="Proteomes" id="UP000626109"/>
    </source>
</evidence>
<name>A0A813KMM0_POLGL</name>
<dbReference type="EMBL" id="CAJNNW010032161">
    <property type="protein sequence ID" value="CAE8711403.1"/>
    <property type="molecule type" value="Genomic_DNA"/>
</dbReference>
<dbReference type="PANTHER" id="PTHR24173:SF74">
    <property type="entry name" value="ANKYRIN REPEAT DOMAIN-CONTAINING PROTEIN 16"/>
    <property type="match status" value="1"/>
</dbReference>
<evidence type="ECO:0000256" key="3">
    <source>
        <dbReference type="PROSITE-ProRule" id="PRU00023"/>
    </source>
</evidence>
<evidence type="ECO:0000256" key="1">
    <source>
        <dbReference type="ARBA" id="ARBA00022737"/>
    </source>
</evidence>
<keyword evidence="2 3" id="KW-0040">ANK repeat</keyword>
<dbReference type="PANTHER" id="PTHR24173">
    <property type="entry name" value="ANKYRIN REPEAT CONTAINING"/>
    <property type="match status" value="1"/>
</dbReference>
<dbReference type="PROSITE" id="PS50297">
    <property type="entry name" value="ANK_REP_REGION"/>
    <property type="match status" value="3"/>
</dbReference>
<dbReference type="Pfam" id="PF00023">
    <property type="entry name" value="Ank"/>
    <property type="match status" value="2"/>
</dbReference>
<accession>A0A813KMM0</accession>
<dbReference type="Proteomes" id="UP000626109">
    <property type="component" value="Unassembled WGS sequence"/>
</dbReference>
<evidence type="ECO:0000313" key="4">
    <source>
        <dbReference type="EMBL" id="CAE8711403.1"/>
    </source>
</evidence>
<evidence type="ECO:0000256" key="2">
    <source>
        <dbReference type="ARBA" id="ARBA00023043"/>
    </source>
</evidence>
<reference evidence="4" key="1">
    <citation type="submission" date="2021-02" db="EMBL/GenBank/DDBJ databases">
        <authorList>
            <person name="Dougan E. K."/>
            <person name="Rhodes N."/>
            <person name="Thang M."/>
            <person name="Chan C."/>
        </authorList>
    </citation>
    <scope>NUCLEOTIDE SEQUENCE</scope>
</reference>
<feature type="repeat" description="ANK" evidence="3">
    <location>
        <begin position="765"/>
        <end position="797"/>
    </location>
</feature>
<feature type="repeat" description="ANK" evidence="3">
    <location>
        <begin position="229"/>
        <end position="261"/>
    </location>
</feature>
<dbReference type="Pfam" id="PF12796">
    <property type="entry name" value="Ank_2"/>
    <property type="match status" value="3"/>
</dbReference>
<protein>
    <recommendedName>
        <fullName evidence="6">PARP</fullName>
    </recommendedName>
</protein>
<dbReference type="InterPro" id="IPR036770">
    <property type="entry name" value="Ankyrin_rpt-contain_sf"/>
</dbReference>
<dbReference type="PROSITE" id="PS50088">
    <property type="entry name" value="ANK_REPEAT"/>
    <property type="match status" value="6"/>
</dbReference>
<gene>
    <name evidence="4" type="ORF">PGLA2088_LOCUS36450</name>
</gene>
<feature type="repeat" description="ANK" evidence="3">
    <location>
        <begin position="727"/>
        <end position="759"/>
    </location>
</feature>
<dbReference type="SMART" id="SM00248">
    <property type="entry name" value="ANK"/>
    <property type="match status" value="12"/>
</dbReference>
<proteinExistence type="predicted"/>
<dbReference type="InterPro" id="IPR002110">
    <property type="entry name" value="Ankyrin_rpt"/>
</dbReference>